<feature type="non-terminal residue" evidence="2">
    <location>
        <position position="1"/>
    </location>
</feature>
<evidence type="ECO:0000256" key="1">
    <source>
        <dbReference type="SAM" id="SignalP"/>
    </source>
</evidence>
<proteinExistence type="predicted"/>
<feature type="signal peptide" evidence="1">
    <location>
        <begin position="1"/>
        <end position="26"/>
    </location>
</feature>
<name>A0AAW0XYT8_CHEQU</name>
<gene>
    <name evidence="2" type="ORF">OTU49_000727</name>
</gene>
<dbReference type="Proteomes" id="UP001445076">
    <property type="component" value="Unassembled WGS sequence"/>
</dbReference>
<accession>A0AAW0XYT8</accession>
<dbReference type="AlphaFoldDB" id="A0AAW0XYT8"/>
<keyword evidence="1" id="KW-0732">Signal</keyword>
<dbReference type="EMBL" id="JARKIK010000022">
    <property type="protein sequence ID" value="KAK8744306.1"/>
    <property type="molecule type" value="Genomic_DNA"/>
</dbReference>
<sequence>VAMKPATWYSRSVMVVVLLVSASTLSQKTSHQTLSEIMDRITELTKRKVPLCEEHTVKDDYVMTQVKALQEITEFQNGVLSDLRYMASKLSENIDEYLPGNLRTKSASVTSVV</sequence>
<organism evidence="2 3">
    <name type="scientific">Cherax quadricarinatus</name>
    <name type="common">Australian red claw crayfish</name>
    <dbReference type="NCBI Taxonomy" id="27406"/>
    <lineage>
        <taxon>Eukaryota</taxon>
        <taxon>Metazoa</taxon>
        <taxon>Ecdysozoa</taxon>
        <taxon>Arthropoda</taxon>
        <taxon>Crustacea</taxon>
        <taxon>Multicrustacea</taxon>
        <taxon>Malacostraca</taxon>
        <taxon>Eumalacostraca</taxon>
        <taxon>Eucarida</taxon>
        <taxon>Decapoda</taxon>
        <taxon>Pleocyemata</taxon>
        <taxon>Astacidea</taxon>
        <taxon>Parastacoidea</taxon>
        <taxon>Parastacidae</taxon>
        <taxon>Cherax</taxon>
    </lineage>
</organism>
<evidence type="ECO:0000313" key="2">
    <source>
        <dbReference type="EMBL" id="KAK8744306.1"/>
    </source>
</evidence>
<feature type="chain" id="PRO_5043654173" evidence="1">
    <location>
        <begin position="27"/>
        <end position="113"/>
    </location>
</feature>
<reference evidence="2 3" key="1">
    <citation type="journal article" date="2024" name="BMC Genomics">
        <title>Genome assembly of redclaw crayfish (Cherax quadricarinatus) provides insights into its immune adaptation and hypoxia tolerance.</title>
        <authorList>
            <person name="Liu Z."/>
            <person name="Zheng J."/>
            <person name="Li H."/>
            <person name="Fang K."/>
            <person name="Wang S."/>
            <person name="He J."/>
            <person name="Zhou D."/>
            <person name="Weng S."/>
            <person name="Chi M."/>
            <person name="Gu Z."/>
            <person name="He J."/>
            <person name="Li F."/>
            <person name="Wang M."/>
        </authorList>
    </citation>
    <scope>NUCLEOTIDE SEQUENCE [LARGE SCALE GENOMIC DNA]</scope>
    <source>
        <strain evidence="2">ZL_2023a</strain>
    </source>
</reference>
<keyword evidence="3" id="KW-1185">Reference proteome</keyword>
<evidence type="ECO:0000313" key="3">
    <source>
        <dbReference type="Proteomes" id="UP001445076"/>
    </source>
</evidence>
<comment type="caution">
    <text evidence="2">The sequence shown here is derived from an EMBL/GenBank/DDBJ whole genome shotgun (WGS) entry which is preliminary data.</text>
</comment>
<protein>
    <submittedName>
        <fullName evidence="2">Uncharacterized protein</fullName>
    </submittedName>
</protein>